<dbReference type="KEGG" id="mxa:MXAN_5951"/>
<comment type="similarity">
    <text evidence="1">Belongs to the D-alanine--D-alanine ligase family.</text>
</comment>
<dbReference type="Gene3D" id="3.30.1490.20">
    <property type="entry name" value="ATP-grasp fold, A domain"/>
    <property type="match status" value="1"/>
</dbReference>
<protein>
    <submittedName>
        <fullName evidence="6">D-ala D-ala ligase domain protein</fullName>
    </submittedName>
</protein>
<dbReference type="STRING" id="246197.MXAN_5951"/>
<dbReference type="eggNOG" id="COG1181">
    <property type="taxonomic scope" value="Bacteria"/>
</dbReference>
<accession>Q1CZT5</accession>
<dbReference type="Gene3D" id="3.30.470.20">
    <property type="entry name" value="ATP-grasp fold, B domain"/>
    <property type="match status" value="1"/>
</dbReference>
<dbReference type="EMBL" id="CP000113">
    <property type="protein sequence ID" value="ABF91918.1"/>
    <property type="molecule type" value="Genomic_DNA"/>
</dbReference>
<dbReference type="Pfam" id="PF07478">
    <property type="entry name" value="Dala_Dala_lig_C"/>
    <property type="match status" value="1"/>
</dbReference>
<dbReference type="SUPFAM" id="SSF56059">
    <property type="entry name" value="Glutathione synthetase ATP-binding domain-like"/>
    <property type="match status" value="1"/>
</dbReference>
<dbReference type="InterPro" id="IPR011761">
    <property type="entry name" value="ATP-grasp"/>
</dbReference>
<feature type="region of interest" description="Disordered" evidence="4">
    <location>
        <begin position="347"/>
        <end position="376"/>
    </location>
</feature>
<keyword evidence="2 6" id="KW-0436">Ligase</keyword>
<dbReference type="AlphaFoldDB" id="Q1CZT5"/>
<dbReference type="GO" id="GO:0008716">
    <property type="term" value="F:D-alanine-D-alanine ligase activity"/>
    <property type="evidence" value="ECO:0007669"/>
    <property type="project" value="InterPro"/>
</dbReference>
<name>Q1CZT5_MYXXD</name>
<dbReference type="Proteomes" id="UP000002402">
    <property type="component" value="Chromosome"/>
</dbReference>
<evidence type="ECO:0000313" key="7">
    <source>
        <dbReference type="Proteomes" id="UP000002402"/>
    </source>
</evidence>
<proteinExistence type="inferred from homology"/>
<feature type="domain" description="ATP-grasp" evidence="5">
    <location>
        <begin position="131"/>
        <end position="341"/>
    </location>
</feature>
<dbReference type="GO" id="GO:0005524">
    <property type="term" value="F:ATP binding"/>
    <property type="evidence" value="ECO:0007669"/>
    <property type="project" value="UniProtKB-UniRule"/>
</dbReference>
<evidence type="ECO:0000313" key="6">
    <source>
        <dbReference type="EMBL" id="ABF91918.1"/>
    </source>
</evidence>
<dbReference type="EnsemblBacteria" id="ABF91918">
    <property type="protein sequence ID" value="ABF91918"/>
    <property type="gene ID" value="MXAN_5951"/>
</dbReference>
<sequence>MRTVMEAGDVVTLPHHRMHIILLHNRDHDLLEDDPGREAREDVVRVVSSMADALNRGDTLAEPLAIEGDRLDFMDTLRRCQPDLVVNLCESLAADSRGEMAIPCLLDVLGLAYTGSSALSLGLALHKPKAKEVLTARGVSTPPFHVVERLEDALAVDLPWPLIVKPAREDASMGVTSESVVHERAALVRACDAVLREFHQPALVEQFIPGREIYVPLLGNRPRQALPLTEIVFGRTFEDRPNIVSYNAKWEAASAEYRDTTSGLCRLDANLESRCVQVALEAFAALDCQDYGRVDLRVSPEGVPYVIDINPNCDLHPSAGFAKAALAAGMDYPALASRLVEVALERAHGHPSHRRKGSGANRRPDSKDRNLLAAGG</sequence>
<evidence type="ECO:0000256" key="2">
    <source>
        <dbReference type="ARBA" id="ARBA00022598"/>
    </source>
</evidence>
<reference evidence="6 7" key="1">
    <citation type="journal article" date="2006" name="Proc. Natl. Acad. Sci. U.S.A.">
        <title>Evolution of sensory complexity recorded in a myxobacterial genome.</title>
        <authorList>
            <person name="Goldman B.S."/>
            <person name="Nierman W.C."/>
            <person name="Kaiser D."/>
            <person name="Slater S.C."/>
            <person name="Durkin A.S."/>
            <person name="Eisen J.A."/>
            <person name="Ronning C.M."/>
            <person name="Barbazuk W.B."/>
            <person name="Blanchard M."/>
            <person name="Field C."/>
            <person name="Halling C."/>
            <person name="Hinkle G."/>
            <person name="Iartchuk O."/>
            <person name="Kim H.S."/>
            <person name="Mackenzie C."/>
            <person name="Madupu R."/>
            <person name="Miller N."/>
            <person name="Shvartsbeyn A."/>
            <person name="Sullivan S.A."/>
            <person name="Vaudin M."/>
            <person name="Wiegand R."/>
            <person name="Kaplan H.B."/>
        </authorList>
    </citation>
    <scope>NUCLEOTIDE SEQUENCE [LARGE SCALE GENOMIC DNA]</scope>
    <source>
        <strain evidence="7">DK1622</strain>
    </source>
</reference>
<evidence type="ECO:0000256" key="1">
    <source>
        <dbReference type="ARBA" id="ARBA00010871"/>
    </source>
</evidence>
<dbReference type="InterPro" id="IPR011095">
    <property type="entry name" value="Dala_Dala_lig_C"/>
</dbReference>
<dbReference type="HOGENOM" id="CLU_039268_2_0_7"/>
<dbReference type="GO" id="GO:0046872">
    <property type="term" value="F:metal ion binding"/>
    <property type="evidence" value="ECO:0007669"/>
    <property type="project" value="InterPro"/>
</dbReference>
<dbReference type="PANTHER" id="PTHR23132">
    <property type="entry name" value="D-ALANINE--D-ALANINE LIGASE"/>
    <property type="match status" value="1"/>
</dbReference>
<evidence type="ECO:0000259" key="5">
    <source>
        <dbReference type="PROSITE" id="PS50975"/>
    </source>
</evidence>
<evidence type="ECO:0000256" key="3">
    <source>
        <dbReference type="PROSITE-ProRule" id="PRU00409"/>
    </source>
</evidence>
<keyword evidence="7" id="KW-1185">Reference proteome</keyword>
<dbReference type="PROSITE" id="PS50975">
    <property type="entry name" value="ATP_GRASP"/>
    <property type="match status" value="1"/>
</dbReference>
<organism evidence="6 7">
    <name type="scientific">Myxococcus xanthus (strain DK1622)</name>
    <dbReference type="NCBI Taxonomy" id="246197"/>
    <lineage>
        <taxon>Bacteria</taxon>
        <taxon>Pseudomonadati</taxon>
        <taxon>Myxococcota</taxon>
        <taxon>Myxococcia</taxon>
        <taxon>Myxococcales</taxon>
        <taxon>Cystobacterineae</taxon>
        <taxon>Myxococcaceae</taxon>
        <taxon>Myxococcus</taxon>
    </lineage>
</organism>
<dbReference type="PANTHER" id="PTHR23132:SF23">
    <property type="entry name" value="D-ALANINE--D-ALANINE LIGASE B"/>
    <property type="match status" value="1"/>
</dbReference>
<keyword evidence="3" id="KW-0547">Nucleotide-binding</keyword>
<dbReference type="InterPro" id="IPR013815">
    <property type="entry name" value="ATP_grasp_subdomain_1"/>
</dbReference>
<gene>
    <name evidence="6" type="ordered locus">MXAN_5951</name>
</gene>
<evidence type="ECO:0000256" key="4">
    <source>
        <dbReference type="SAM" id="MobiDB-lite"/>
    </source>
</evidence>
<keyword evidence="3" id="KW-0067">ATP-binding</keyword>